<feature type="region of interest" description="Disordered" evidence="1">
    <location>
        <begin position="118"/>
        <end position="146"/>
    </location>
</feature>
<dbReference type="InterPro" id="IPR013083">
    <property type="entry name" value="Znf_RING/FYVE/PHD"/>
</dbReference>
<dbReference type="SUPFAM" id="SSF46689">
    <property type="entry name" value="Homeodomain-like"/>
    <property type="match status" value="1"/>
</dbReference>
<feature type="compositionally biased region" description="Polar residues" evidence="1">
    <location>
        <begin position="521"/>
        <end position="532"/>
    </location>
</feature>
<sequence length="794" mass="88851">MIRSKSFPVYQSRNPIEHFEEERFGSQVSDVEIVVPVPHKKRDYLVTGSEMLLDNSDKCVSGCSEIDCFHSFHLECLDAKLGSSSEEEEEDVANPSCPYCCFNTLALREYESLSGDDYNAYSDSDTDEDQTRVNTSLSGHDDNGYSLETTEIDQELQGEKDDACSSKVLVDKDSEKSNISLVEENDREEYNTGAIDSEISSTNEPTGEDVTQVAKSKTVRDISFSNKDQTRRILCTSEEEKMLKDERFGSGVSTTDCDSDVESVVPPVTTYDERFGSGVSITHCDSDVEIVLPVSTFDERDVPHKKRSRGTEMLNNSDACLVCETSDKCVSHCSGTDCLLSFHVECLKDLLGDNSDEDLANSYCPYCWFTILAQREKAVVEEEKGFFNYLYSEMICRDEVEESVTKSQEDPSLSGDDENEYSVATTEIVTEQELQGDEDTSLSGVVNGYSVDTTEIVSDQELQQDEDTSLSGHDNGFSVDTTEIVSDQYLQEDEDDACSSKGEQVQVDKDTSLSGDDNGYSVATTEILSDQELQGEKDSSLSGHDNGHSVDTTEIVSDQELQGDEDDACSATGEQAQVDKDSNESNMTLVEENDTEEEYYNTWKLHVIDEVEVLDDETAQDQASVNATLYGGENGYSVDTTEITSVQELQLDQTRVNRKKGGGSGKENDQVQQNENRIRREIRRRIALEVIDSEVSSNESTNEPIGEIVNEQITQVVKSKTVRDISFFNKDQRRRILWTSEEEDMLTAGVEKFAAEANRNMPWRKILEMGKHVFHETRNPASLKDKWRNMIGAR</sequence>
<dbReference type="SUPFAM" id="SSF57850">
    <property type="entry name" value="RING/U-box"/>
    <property type="match status" value="1"/>
</dbReference>
<feature type="domain" description="Myb-like" evidence="2">
    <location>
        <begin position="730"/>
        <end position="791"/>
    </location>
</feature>
<feature type="region of interest" description="Disordered" evidence="1">
    <location>
        <begin position="493"/>
        <end position="586"/>
    </location>
</feature>
<dbReference type="PANTHER" id="PTHR47863">
    <property type="entry name" value="RING/FYVE/PHD ZINC FINGER SUPERFAMILY PROTEIN"/>
    <property type="match status" value="1"/>
</dbReference>
<feature type="compositionally biased region" description="Polar residues" evidence="1">
    <location>
        <begin position="549"/>
        <end position="560"/>
    </location>
</feature>
<organism evidence="3 4">
    <name type="scientific">Arabis alpina</name>
    <name type="common">Alpine rock-cress</name>
    <dbReference type="NCBI Taxonomy" id="50452"/>
    <lineage>
        <taxon>Eukaryota</taxon>
        <taxon>Viridiplantae</taxon>
        <taxon>Streptophyta</taxon>
        <taxon>Embryophyta</taxon>
        <taxon>Tracheophyta</taxon>
        <taxon>Spermatophyta</taxon>
        <taxon>Magnoliopsida</taxon>
        <taxon>eudicotyledons</taxon>
        <taxon>Gunneridae</taxon>
        <taxon>Pentapetalae</taxon>
        <taxon>rosids</taxon>
        <taxon>malvids</taxon>
        <taxon>Brassicales</taxon>
        <taxon>Brassicaceae</taxon>
        <taxon>Arabideae</taxon>
        <taxon>Arabis</taxon>
    </lineage>
</organism>
<dbReference type="InterPro" id="IPR001005">
    <property type="entry name" value="SANT/Myb"/>
</dbReference>
<dbReference type="Gene3D" id="1.10.10.60">
    <property type="entry name" value="Homeodomain-like"/>
    <property type="match status" value="1"/>
</dbReference>
<proteinExistence type="predicted"/>
<feature type="region of interest" description="Disordered" evidence="1">
    <location>
        <begin position="652"/>
        <end position="674"/>
    </location>
</feature>
<dbReference type="InterPro" id="IPR009057">
    <property type="entry name" value="Homeodomain-like_sf"/>
</dbReference>
<dbReference type="AlphaFoldDB" id="A0A087HK68"/>
<protein>
    <recommendedName>
        <fullName evidence="2">Myb-like domain-containing protein</fullName>
    </recommendedName>
</protein>
<dbReference type="OrthoDB" id="608866at2759"/>
<feature type="region of interest" description="Disordered" evidence="1">
    <location>
        <begin position="460"/>
        <end position="480"/>
    </location>
</feature>
<evidence type="ECO:0000313" key="3">
    <source>
        <dbReference type="EMBL" id="KFK42520.1"/>
    </source>
</evidence>
<dbReference type="Proteomes" id="UP000029120">
    <property type="component" value="Chromosome 1"/>
</dbReference>
<dbReference type="PROSITE" id="PS50090">
    <property type="entry name" value="MYB_LIKE"/>
    <property type="match status" value="1"/>
</dbReference>
<name>A0A087HK68_ARAAL</name>
<evidence type="ECO:0000256" key="1">
    <source>
        <dbReference type="SAM" id="MobiDB-lite"/>
    </source>
</evidence>
<gene>
    <name evidence="3" type="ordered locus">AALP_Aa1g005200</name>
</gene>
<evidence type="ECO:0000259" key="2">
    <source>
        <dbReference type="PROSITE" id="PS50090"/>
    </source>
</evidence>
<feature type="region of interest" description="Disordered" evidence="1">
    <location>
        <begin position="402"/>
        <end position="421"/>
    </location>
</feature>
<dbReference type="CDD" id="cd11660">
    <property type="entry name" value="SANT_TRF"/>
    <property type="match status" value="1"/>
</dbReference>
<evidence type="ECO:0000313" key="4">
    <source>
        <dbReference type="Proteomes" id="UP000029120"/>
    </source>
</evidence>
<accession>A0A087HK68</accession>
<keyword evidence="4" id="KW-1185">Reference proteome</keyword>
<dbReference type="Gramene" id="KFK42520">
    <property type="protein sequence ID" value="KFK42520"/>
    <property type="gene ID" value="AALP_AA1G005200"/>
</dbReference>
<dbReference type="PANTHER" id="PTHR47863:SF2">
    <property type="entry name" value="MYB-LIKE DOMAIN-CONTAINING PROTEIN"/>
    <property type="match status" value="1"/>
</dbReference>
<reference evidence="4" key="1">
    <citation type="journal article" date="2015" name="Nat. Plants">
        <title>Genome expansion of Arabis alpina linked with retrotransposition and reduced symmetric DNA methylation.</title>
        <authorList>
            <person name="Willing E.M."/>
            <person name="Rawat V."/>
            <person name="Mandakova T."/>
            <person name="Maumus F."/>
            <person name="James G.V."/>
            <person name="Nordstroem K.J."/>
            <person name="Becker C."/>
            <person name="Warthmann N."/>
            <person name="Chica C."/>
            <person name="Szarzynska B."/>
            <person name="Zytnicki M."/>
            <person name="Albani M.C."/>
            <person name="Kiefer C."/>
            <person name="Bergonzi S."/>
            <person name="Castaings L."/>
            <person name="Mateos J.L."/>
            <person name="Berns M.C."/>
            <person name="Bujdoso N."/>
            <person name="Piofczyk T."/>
            <person name="de Lorenzo L."/>
            <person name="Barrero-Sicilia C."/>
            <person name="Mateos I."/>
            <person name="Piednoel M."/>
            <person name="Hagmann J."/>
            <person name="Chen-Min-Tao R."/>
            <person name="Iglesias-Fernandez R."/>
            <person name="Schuster S.C."/>
            <person name="Alonso-Blanco C."/>
            <person name="Roudier F."/>
            <person name="Carbonero P."/>
            <person name="Paz-Ares J."/>
            <person name="Davis S.J."/>
            <person name="Pecinka A."/>
            <person name="Quesneville H."/>
            <person name="Colot V."/>
            <person name="Lysak M.A."/>
            <person name="Weigel D."/>
            <person name="Coupland G."/>
            <person name="Schneeberger K."/>
        </authorList>
    </citation>
    <scope>NUCLEOTIDE SEQUENCE [LARGE SCALE GENOMIC DNA]</scope>
    <source>
        <strain evidence="4">cv. Pajares</strain>
    </source>
</reference>
<dbReference type="EMBL" id="CM002869">
    <property type="protein sequence ID" value="KFK42520.1"/>
    <property type="molecule type" value="Genomic_DNA"/>
</dbReference>
<dbReference type="Gene3D" id="3.30.40.10">
    <property type="entry name" value="Zinc/RING finger domain, C3HC4 (zinc finger)"/>
    <property type="match status" value="1"/>
</dbReference>
<dbReference type="eggNOG" id="ENOG502S1HM">
    <property type="taxonomic scope" value="Eukaryota"/>
</dbReference>